<evidence type="ECO:0000256" key="3">
    <source>
        <dbReference type="ARBA" id="ARBA00022989"/>
    </source>
</evidence>
<feature type="transmembrane region" description="Helical" evidence="5">
    <location>
        <begin position="411"/>
        <end position="434"/>
    </location>
</feature>
<evidence type="ECO:0000256" key="2">
    <source>
        <dbReference type="ARBA" id="ARBA00022692"/>
    </source>
</evidence>
<gene>
    <name evidence="7" type="ORF">Q5716_03205</name>
</gene>
<protein>
    <submittedName>
        <fullName evidence="7">YhgE/Pip family protein</fullName>
    </submittedName>
</protein>
<keyword evidence="3 5" id="KW-1133">Transmembrane helix</keyword>
<evidence type="ECO:0000259" key="6">
    <source>
        <dbReference type="Pfam" id="PF12698"/>
    </source>
</evidence>
<dbReference type="InterPro" id="IPR017500">
    <property type="entry name" value="Phage_infect_YhgE_N"/>
</dbReference>
<dbReference type="RefSeq" id="WP_305001644.1">
    <property type="nucleotide sequence ID" value="NZ_JAUQUB010000001.1"/>
</dbReference>
<dbReference type="PANTHER" id="PTHR43077:SF5">
    <property type="entry name" value="PHAGE INFECTION PROTEIN"/>
    <property type="match status" value="1"/>
</dbReference>
<feature type="transmembrane region" description="Helical" evidence="5">
    <location>
        <begin position="469"/>
        <end position="489"/>
    </location>
</feature>
<feature type="domain" description="ABC-2 type transporter transmembrane" evidence="6">
    <location>
        <begin position="13"/>
        <end position="194"/>
    </location>
</feature>
<comment type="caution">
    <text evidence="7">The sequence shown here is derived from an EMBL/GenBank/DDBJ whole genome shotgun (WGS) entry which is preliminary data.</text>
</comment>
<reference evidence="7 8" key="1">
    <citation type="submission" date="2023-07" db="EMBL/GenBank/DDBJ databases">
        <title>Protaetiibacter sp. nov WY-16 isolated from soil.</title>
        <authorList>
            <person name="Liu B."/>
            <person name="Wan Y."/>
        </authorList>
    </citation>
    <scope>NUCLEOTIDE SEQUENCE [LARGE SCALE GENOMIC DNA]</scope>
    <source>
        <strain evidence="7 8">WY-16</strain>
    </source>
</reference>
<dbReference type="InterPro" id="IPR051328">
    <property type="entry name" value="T7SS_ABC-Transporter"/>
</dbReference>
<feature type="transmembrane region" description="Helical" evidence="5">
    <location>
        <begin position="440"/>
        <end position="462"/>
    </location>
</feature>
<proteinExistence type="predicted"/>
<keyword evidence="8" id="KW-1185">Reference proteome</keyword>
<dbReference type="NCBIfam" id="TIGR03061">
    <property type="entry name" value="pip_yhgE_Nterm"/>
    <property type="match status" value="1"/>
</dbReference>
<dbReference type="InterPro" id="IPR013525">
    <property type="entry name" value="ABC2_TM"/>
</dbReference>
<evidence type="ECO:0000313" key="7">
    <source>
        <dbReference type="EMBL" id="MDO7881229.1"/>
    </source>
</evidence>
<dbReference type="EMBL" id="JAUQUB010000001">
    <property type="protein sequence ID" value="MDO7881229.1"/>
    <property type="molecule type" value="Genomic_DNA"/>
</dbReference>
<dbReference type="InterPro" id="IPR017501">
    <property type="entry name" value="Phage_infect_YhgE_C"/>
</dbReference>
<comment type="subcellular location">
    <subcellularLocation>
        <location evidence="1">Membrane</location>
        <topology evidence="1">Multi-pass membrane protein</topology>
    </subcellularLocation>
</comment>
<name>A0ABT9BKY8_9MICO</name>
<feature type="transmembrane region" description="Helical" evidence="5">
    <location>
        <begin position="370"/>
        <end position="390"/>
    </location>
</feature>
<dbReference type="InterPro" id="IPR023908">
    <property type="entry name" value="xxxLxxG_rpt"/>
</dbReference>
<dbReference type="Proteomes" id="UP001241072">
    <property type="component" value="Unassembled WGS sequence"/>
</dbReference>
<dbReference type="NCBIfam" id="TIGR03057">
    <property type="entry name" value="xxxLxxG_by_4"/>
    <property type="match status" value="2"/>
</dbReference>
<feature type="domain" description="ABC-2 type transporter transmembrane" evidence="6">
    <location>
        <begin position="341"/>
        <end position="545"/>
    </location>
</feature>
<evidence type="ECO:0000256" key="5">
    <source>
        <dbReference type="SAM" id="Phobius"/>
    </source>
</evidence>
<dbReference type="Pfam" id="PF12698">
    <property type="entry name" value="ABC2_membrane_3"/>
    <property type="match status" value="2"/>
</dbReference>
<dbReference type="Gene3D" id="3.40.1710.10">
    <property type="entry name" value="abc type-2 transporter like domain"/>
    <property type="match status" value="1"/>
</dbReference>
<organism evidence="7 8">
    <name type="scientific">Antiquaquibacter soli</name>
    <dbReference type="NCBI Taxonomy" id="3064523"/>
    <lineage>
        <taxon>Bacteria</taxon>
        <taxon>Bacillati</taxon>
        <taxon>Actinomycetota</taxon>
        <taxon>Actinomycetes</taxon>
        <taxon>Micrococcales</taxon>
        <taxon>Microbacteriaceae</taxon>
        <taxon>Antiquaquibacter</taxon>
    </lineage>
</organism>
<evidence type="ECO:0000313" key="8">
    <source>
        <dbReference type="Proteomes" id="UP001241072"/>
    </source>
</evidence>
<dbReference type="PANTHER" id="PTHR43077">
    <property type="entry name" value="TRANSPORT PERMEASE YVFS-RELATED"/>
    <property type="match status" value="1"/>
</dbReference>
<feature type="transmembrane region" description="Helical" evidence="5">
    <location>
        <begin position="526"/>
        <end position="548"/>
    </location>
</feature>
<dbReference type="NCBIfam" id="TIGR03062">
    <property type="entry name" value="pip_yhgE_Cterm"/>
    <property type="match status" value="1"/>
</dbReference>
<evidence type="ECO:0000256" key="4">
    <source>
        <dbReference type="ARBA" id="ARBA00023136"/>
    </source>
</evidence>
<sequence>MSPRNSRILKWTGLAAVVLVPLAFAGLFVGALAQSDSAIDRIPAAIVNEDTMITTTDANGDDQIVFAGRQLVTELTGADGFDWTITNAESAQELLDSGQVYAILTVPEDFSESILSLQSSDPVKADISIKTDDSHSYLTGSVAQVVGQTMTDTFGKAITAQYIGGIYASMGDLGTSLTQAADGATELSNGATQLSSGLQQYSDGVSSLESGLWQMSDQTAALGQLSSGVSQYTAGVSQLSSGLSAIAPYLSAPTPELQAKLDAIVGGLATTAAQGPALASGAAGLPALHDGITQAASGASDLADNGPALVSGATGLATGASQLATGLQSGADQIPSTDTDAAADAAEVVADPVGLNVSTENAVTDVGQGVATFFIPLGLWVGALAVFLVLRPVTRRALTSTARNGRLVASAIGRASLVTGAQALLLVALLHGALGVGWHLLPATLGFSLLTALAFTAFHYLLTIGLGRGGLVVSLFVLAVQVTSTGGIYPIQLLSTPFQVISPFLPLTYAVQGMQGIIAGGSPGSVVSAAAILLGFGVVSVLLALVAIRRTRRATALGLVPSVV</sequence>
<keyword evidence="4 5" id="KW-0472">Membrane</keyword>
<evidence type="ECO:0000256" key="1">
    <source>
        <dbReference type="ARBA" id="ARBA00004141"/>
    </source>
</evidence>
<keyword evidence="2 5" id="KW-0812">Transmembrane</keyword>
<accession>A0ABT9BKY8</accession>